<feature type="region of interest" description="Disordered" evidence="2">
    <location>
        <begin position="46"/>
        <end position="94"/>
    </location>
</feature>
<reference evidence="4 5" key="1">
    <citation type="submission" date="2013-11" db="EMBL/GenBank/DDBJ databases">
        <title>Genome sequencing of Stegodyphus mimosarum.</title>
        <authorList>
            <person name="Bechsgaard J."/>
        </authorList>
    </citation>
    <scope>NUCLEOTIDE SEQUENCE [LARGE SCALE GENOMIC DNA]</scope>
</reference>
<evidence type="ECO:0000256" key="1">
    <source>
        <dbReference type="PROSITE-ProRule" id="PRU00047"/>
    </source>
</evidence>
<keyword evidence="1" id="KW-0479">Metal-binding</keyword>
<dbReference type="GO" id="GO:0008270">
    <property type="term" value="F:zinc ion binding"/>
    <property type="evidence" value="ECO:0007669"/>
    <property type="project" value="UniProtKB-KW"/>
</dbReference>
<keyword evidence="1" id="KW-0862">Zinc</keyword>
<accession>A0A087TKI8</accession>
<dbReference type="AlphaFoldDB" id="A0A087TKI8"/>
<keyword evidence="1" id="KW-0863">Zinc-finger</keyword>
<protein>
    <recommendedName>
        <fullName evidence="3">CCHC-type domain-containing protein</fullName>
    </recommendedName>
</protein>
<feature type="compositionally biased region" description="Polar residues" evidence="2">
    <location>
        <begin position="46"/>
        <end position="60"/>
    </location>
</feature>
<dbReference type="Pfam" id="PF00098">
    <property type="entry name" value="zf-CCHC"/>
    <property type="match status" value="1"/>
</dbReference>
<sequence length="94" mass="10697">MMGSLQTQVQSLLTQTPRMRPLQPRCFRCNRFGHISRDCFATILPSQQIRSGQHQRQRNTQSDRRNPRPAAPAVTNNHMDSNTHTSTLNPQATA</sequence>
<feature type="non-terminal residue" evidence="4">
    <location>
        <position position="94"/>
    </location>
</feature>
<dbReference type="EMBL" id="KK115650">
    <property type="protein sequence ID" value="KFM65627.1"/>
    <property type="molecule type" value="Genomic_DNA"/>
</dbReference>
<feature type="compositionally biased region" description="Polar residues" evidence="2">
    <location>
        <begin position="74"/>
        <end position="94"/>
    </location>
</feature>
<organism evidence="4 5">
    <name type="scientific">Stegodyphus mimosarum</name>
    <name type="common">African social velvet spider</name>
    <dbReference type="NCBI Taxonomy" id="407821"/>
    <lineage>
        <taxon>Eukaryota</taxon>
        <taxon>Metazoa</taxon>
        <taxon>Ecdysozoa</taxon>
        <taxon>Arthropoda</taxon>
        <taxon>Chelicerata</taxon>
        <taxon>Arachnida</taxon>
        <taxon>Araneae</taxon>
        <taxon>Araneomorphae</taxon>
        <taxon>Entelegynae</taxon>
        <taxon>Eresoidea</taxon>
        <taxon>Eresidae</taxon>
        <taxon>Stegodyphus</taxon>
    </lineage>
</organism>
<gene>
    <name evidence="4" type="ORF">X975_22153</name>
</gene>
<keyword evidence="5" id="KW-1185">Reference proteome</keyword>
<dbReference type="Proteomes" id="UP000054359">
    <property type="component" value="Unassembled WGS sequence"/>
</dbReference>
<dbReference type="Gene3D" id="4.10.60.10">
    <property type="entry name" value="Zinc finger, CCHC-type"/>
    <property type="match status" value="1"/>
</dbReference>
<name>A0A087TKI8_STEMI</name>
<feature type="domain" description="CCHC-type" evidence="3">
    <location>
        <begin position="25"/>
        <end position="39"/>
    </location>
</feature>
<evidence type="ECO:0000256" key="2">
    <source>
        <dbReference type="SAM" id="MobiDB-lite"/>
    </source>
</evidence>
<proteinExistence type="predicted"/>
<dbReference type="SMART" id="SM00343">
    <property type="entry name" value="ZnF_C2HC"/>
    <property type="match status" value="1"/>
</dbReference>
<dbReference type="PROSITE" id="PS50158">
    <property type="entry name" value="ZF_CCHC"/>
    <property type="match status" value="1"/>
</dbReference>
<evidence type="ECO:0000313" key="5">
    <source>
        <dbReference type="Proteomes" id="UP000054359"/>
    </source>
</evidence>
<dbReference type="InterPro" id="IPR036875">
    <property type="entry name" value="Znf_CCHC_sf"/>
</dbReference>
<evidence type="ECO:0000313" key="4">
    <source>
        <dbReference type="EMBL" id="KFM65627.1"/>
    </source>
</evidence>
<dbReference type="GO" id="GO:0003676">
    <property type="term" value="F:nucleic acid binding"/>
    <property type="evidence" value="ECO:0007669"/>
    <property type="project" value="InterPro"/>
</dbReference>
<dbReference type="SUPFAM" id="SSF57756">
    <property type="entry name" value="Retrovirus zinc finger-like domains"/>
    <property type="match status" value="1"/>
</dbReference>
<dbReference type="InterPro" id="IPR001878">
    <property type="entry name" value="Znf_CCHC"/>
</dbReference>
<evidence type="ECO:0000259" key="3">
    <source>
        <dbReference type="PROSITE" id="PS50158"/>
    </source>
</evidence>